<dbReference type="Pfam" id="PF00106">
    <property type="entry name" value="adh_short"/>
    <property type="match status" value="1"/>
</dbReference>
<dbReference type="PANTHER" id="PTHR43544">
    <property type="entry name" value="SHORT-CHAIN DEHYDROGENASE/REDUCTASE"/>
    <property type="match status" value="1"/>
</dbReference>
<dbReference type="CDD" id="cd05325">
    <property type="entry name" value="carb_red_sniffer_like_SDR_c"/>
    <property type="match status" value="1"/>
</dbReference>
<organism evidence="1 2">
    <name type="scientific">Vibrio renipiscarius</name>
    <dbReference type="NCBI Taxonomy" id="1461322"/>
    <lineage>
        <taxon>Bacteria</taxon>
        <taxon>Pseudomonadati</taxon>
        <taxon>Pseudomonadota</taxon>
        <taxon>Gammaproteobacteria</taxon>
        <taxon>Vibrionales</taxon>
        <taxon>Vibrionaceae</taxon>
        <taxon>Vibrio</taxon>
    </lineage>
</organism>
<dbReference type="InterPro" id="IPR002347">
    <property type="entry name" value="SDR_fam"/>
</dbReference>
<dbReference type="SUPFAM" id="SSF51735">
    <property type="entry name" value="NAD(P)-binding Rossmann-fold domains"/>
    <property type="match status" value="1"/>
</dbReference>
<dbReference type="GO" id="GO:0016491">
    <property type="term" value="F:oxidoreductase activity"/>
    <property type="evidence" value="ECO:0007669"/>
    <property type="project" value="TreeGrafter"/>
</dbReference>
<dbReference type="Gene3D" id="3.40.50.720">
    <property type="entry name" value="NAD(P)-binding Rossmann-like Domain"/>
    <property type="match status" value="1"/>
</dbReference>
<dbReference type="InterPro" id="IPR036291">
    <property type="entry name" value="NAD(P)-bd_dom_sf"/>
</dbReference>
<dbReference type="Proteomes" id="UP000031672">
    <property type="component" value="Unassembled WGS sequence"/>
</dbReference>
<dbReference type="RefSeq" id="WP_040992598.1">
    <property type="nucleotide sequence ID" value="NZ_JTKH01000024.1"/>
</dbReference>
<dbReference type="InterPro" id="IPR051468">
    <property type="entry name" value="Fungal_SecMetab_SDRs"/>
</dbReference>
<accession>A0A0C2NUK3</accession>
<dbReference type="PANTHER" id="PTHR43544:SF12">
    <property type="entry name" value="NAD(P)-BINDING ROSSMANN-FOLD SUPERFAMILY PROTEIN"/>
    <property type="match status" value="1"/>
</dbReference>
<evidence type="ECO:0000313" key="1">
    <source>
        <dbReference type="EMBL" id="KII76628.1"/>
    </source>
</evidence>
<dbReference type="AlphaFoldDB" id="A0A0C2K3Y9"/>
<keyword evidence="2" id="KW-1185">Reference proteome</keyword>
<name>A0A0C2K3Y9_9VIBR</name>
<evidence type="ECO:0000313" key="2">
    <source>
        <dbReference type="Proteomes" id="UP000031672"/>
    </source>
</evidence>
<dbReference type="GO" id="GO:0005737">
    <property type="term" value="C:cytoplasm"/>
    <property type="evidence" value="ECO:0007669"/>
    <property type="project" value="TreeGrafter"/>
</dbReference>
<dbReference type="NCBIfam" id="NF006532">
    <property type="entry name" value="PRK09009.1"/>
    <property type="match status" value="1"/>
</dbReference>
<reference evidence="1 2" key="1">
    <citation type="submission" date="2014-11" db="EMBL/GenBank/DDBJ databases">
        <title>Draft Genome Sequence of Vibrio piscirenalis strains CECT 8603T and CECT 8604, two marine Gammaproteobacterium isolated from cultured gilthead sea bream (Sparus aurata).</title>
        <authorList>
            <person name="Arahal D.R."/>
            <person name="Rodrigo-Torres L."/>
            <person name="Lucena T."/>
            <person name="Pujalte M.J."/>
        </authorList>
    </citation>
    <scope>NUCLEOTIDE SEQUENCE [LARGE SCALE GENOMIC DNA]</scope>
    <source>
        <strain evidence="1 2">DCR 1-4-2</strain>
    </source>
</reference>
<accession>A0A0C2K3Y9</accession>
<proteinExistence type="predicted"/>
<protein>
    <submittedName>
        <fullName evidence="1">C factor cell-cell signaling protein</fullName>
    </submittedName>
</protein>
<gene>
    <name evidence="1" type="ORF">OJ16_17765</name>
</gene>
<dbReference type="OrthoDB" id="9785826at2"/>
<dbReference type="EMBL" id="JTKH01000024">
    <property type="protein sequence ID" value="KII76628.1"/>
    <property type="molecule type" value="Genomic_DNA"/>
</dbReference>
<dbReference type="STRING" id="1461322.OJ16_17765"/>
<sequence length="235" mass="26134">MQILIVGGSGGIGFAMVHEVLNAFPTAEVHATYHRHRPIFQNRRLQWHALDVTKEPEIEALSERFIEVDWLVNCVGMLHTSVKGPEKNLAATDSEFFLANLSVNTLPTLMLAKYFTPKLKRAEAPKLATISAKVGSIEDNRLGGWYSYRASKAALNMLLKTIAIEWQRTLKHGTVVALHPGTTDTALSQPFQANVPEGKLFEPTRVARDLVELLKTMTPKQSGGFLAYDGQELPW</sequence>
<comment type="caution">
    <text evidence="1">The sequence shown here is derived from an EMBL/GenBank/DDBJ whole genome shotgun (WGS) entry which is preliminary data.</text>
</comment>
<dbReference type="PRINTS" id="PR00081">
    <property type="entry name" value="GDHRDH"/>
</dbReference>